<evidence type="ECO:0000313" key="1">
    <source>
        <dbReference type="EMBL" id="KAI3790764.1"/>
    </source>
</evidence>
<protein>
    <submittedName>
        <fullName evidence="1">Uncharacterized protein</fullName>
    </submittedName>
</protein>
<organism evidence="1 2">
    <name type="scientific">Cichorium intybus</name>
    <name type="common">Chicory</name>
    <dbReference type="NCBI Taxonomy" id="13427"/>
    <lineage>
        <taxon>Eukaryota</taxon>
        <taxon>Viridiplantae</taxon>
        <taxon>Streptophyta</taxon>
        <taxon>Embryophyta</taxon>
        <taxon>Tracheophyta</taxon>
        <taxon>Spermatophyta</taxon>
        <taxon>Magnoliopsida</taxon>
        <taxon>eudicotyledons</taxon>
        <taxon>Gunneridae</taxon>
        <taxon>Pentapetalae</taxon>
        <taxon>asterids</taxon>
        <taxon>campanulids</taxon>
        <taxon>Asterales</taxon>
        <taxon>Asteraceae</taxon>
        <taxon>Cichorioideae</taxon>
        <taxon>Cichorieae</taxon>
        <taxon>Cichoriinae</taxon>
        <taxon>Cichorium</taxon>
    </lineage>
</organism>
<accession>A0ACB9H4I2</accession>
<reference evidence="1 2" key="2">
    <citation type="journal article" date="2022" name="Mol. Ecol. Resour.">
        <title>The genomes of chicory, endive, great burdock and yacon provide insights into Asteraceae paleo-polyploidization history and plant inulin production.</title>
        <authorList>
            <person name="Fan W."/>
            <person name="Wang S."/>
            <person name="Wang H."/>
            <person name="Wang A."/>
            <person name="Jiang F."/>
            <person name="Liu H."/>
            <person name="Zhao H."/>
            <person name="Xu D."/>
            <person name="Zhang Y."/>
        </authorList>
    </citation>
    <scope>NUCLEOTIDE SEQUENCE [LARGE SCALE GENOMIC DNA]</scope>
    <source>
        <strain evidence="2">cv. Punajuju</strain>
        <tissue evidence="1">Leaves</tissue>
    </source>
</reference>
<sequence>MFYDTTNISPVHSTPSFSNDNTQAPNSASLSPPTSLSLLPISTLLSTFQNFTPFADFPIWKFVHLQWHSL</sequence>
<name>A0ACB9H4I2_CICIN</name>
<keyword evidence="2" id="KW-1185">Reference proteome</keyword>
<gene>
    <name evidence="1" type="ORF">L2E82_04052</name>
</gene>
<dbReference type="Proteomes" id="UP001055811">
    <property type="component" value="Linkage Group LG01"/>
</dbReference>
<reference evidence="2" key="1">
    <citation type="journal article" date="2022" name="Mol. Ecol. Resour.">
        <title>The genomes of chicory, endive, great burdock and yacon provide insights into Asteraceae palaeo-polyploidization history and plant inulin production.</title>
        <authorList>
            <person name="Fan W."/>
            <person name="Wang S."/>
            <person name="Wang H."/>
            <person name="Wang A."/>
            <person name="Jiang F."/>
            <person name="Liu H."/>
            <person name="Zhao H."/>
            <person name="Xu D."/>
            <person name="Zhang Y."/>
        </authorList>
    </citation>
    <scope>NUCLEOTIDE SEQUENCE [LARGE SCALE GENOMIC DNA]</scope>
    <source>
        <strain evidence="2">cv. Punajuju</strain>
    </source>
</reference>
<dbReference type="EMBL" id="CM042009">
    <property type="protein sequence ID" value="KAI3790764.1"/>
    <property type="molecule type" value="Genomic_DNA"/>
</dbReference>
<comment type="caution">
    <text evidence="1">The sequence shown here is derived from an EMBL/GenBank/DDBJ whole genome shotgun (WGS) entry which is preliminary data.</text>
</comment>
<evidence type="ECO:0000313" key="2">
    <source>
        <dbReference type="Proteomes" id="UP001055811"/>
    </source>
</evidence>
<proteinExistence type="predicted"/>